<dbReference type="GeneID" id="110805057"/>
<sequence>MEKERDLTMTMEDLAALGADMLYVPGMIVGGGNSGGGGSGSGGITTFKQLKEKSTFVPDLTNSRSYDCLLRNQMRHFYWNQIQKFGGLEGLLGKNLVVFQLVLVDEGRNLQMKLYHDVSKQNPEDPNVAECSRNLFKAHIPHLLQCLQDSKRWVYSRSLVIKEYNRALLDDTLLKLLSHDPVGGLKDIAFDVPFGTPDSEVDKQLYDLMKNPVKEYKDTPMPLGIHCTEVLMFLAGDFALDDAGGLNSRNAVLKLLRYLNTEDGIQKIHGFDEMVAGCPRVSPEKIKSLKDVHLTS</sequence>
<proteinExistence type="predicted"/>
<name>A0A9R0JE47_SPIOL</name>
<accession>A0A9R0JE47</accession>
<dbReference type="OrthoDB" id="1728418at2759"/>
<reference evidence="2" key="2">
    <citation type="submission" date="2025-08" db="UniProtKB">
        <authorList>
            <consortium name="RefSeq"/>
        </authorList>
    </citation>
    <scope>IDENTIFICATION</scope>
    <source>
        <tissue evidence="2">Leaf</tissue>
    </source>
</reference>
<organism evidence="1 2">
    <name type="scientific">Spinacia oleracea</name>
    <name type="common">Spinach</name>
    <dbReference type="NCBI Taxonomy" id="3562"/>
    <lineage>
        <taxon>Eukaryota</taxon>
        <taxon>Viridiplantae</taxon>
        <taxon>Streptophyta</taxon>
        <taxon>Embryophyta</taxon>
        <taxon>Tracheophyta</taxon>
        <taxon>Spermatophyta</taxon>
        <taxon>Magnoliopsida</taxon>
        <taxon>eudicotyledons</taxon>
        <taxon>Gunneridae</taxon>
        <taxon>Pentapetalae</taxon>
        <taxon>Caryophyllales</taxon>
        <taxon>Chenopodiaceae</taxon>
        <taxon>Chenopodioideae</taxon>
        <taxon>Anserineae</taxon>
        <taxon>Spinacia</taxon>
    </lineage>
</organism>
<dbReference type="AlphaFoldDB" id="A0A9R0JE47"/>
<dbReference type="RefSeq" id="XP_021866353.1">
    <property type="nucleotide sequence ID" value="XM_022010661.2"/>
</dbReference>
<gene>
    <name evidence="2" type="primary">LOC110805057</name>
</gene>
<evidence type="ECO:0000313" key="1">
    <source>
        <dbReference type="Proteomes" id="UP000813463"/>
    </source>
</evidence>
<dbReference type="Proteomes" id="UP000813463">
    <property type="component" value="Chromosome 5"/>
</dbReference>
<reference evidence="1" key="1">
    <citation type="journal article" date="2021" name="Nat. Commun.">
        <title>Genomic analyses provide insights into spinach domestication and the genetic basis of agronomic traits.</title>
        <authorList>
            <person name="Cai X."/>
            <person name="Sun X."/>
            <person name="Xu C."/>
            <person name="Sun H."/>
            <person name="Wang X."/>
            <person name="Ge C."/>
            <person name="Zhang Z."/>
            <person name="Wang Q."/>
            <person name="Fei Z."/>
            <person name="Jiao C."/>
            <person name="Wang Q."/>
        </authorList>
    </citation>
    <scope>NUCLEOTIDE SEQUENCE [LARGE SCALE GENOMIC DNA]</scope>
    <source>
        <strain evidence="1">cv. Varoflay</strain>
    </source>
</reference>
<keyword evidence="1" id="KW-1185">Reference proteome</keyword>
<protein>
    <submittedName>
        <fullName evidence="2">Uncharacterized protein isoform X2</fullName>
    </submittedName>
</protein>
<dbReference type="KEGG" id="soe:110805057"/>
<evidence type="ECO:0000313" key="2">
    <source>
        <dbReference type="RefSeq" id="XP_021866353.1"/>
    </source>
</evidence>